<name>A0A927FUN0_9HYPH</name>
<dbReference type="InterPro" id="IPR018550">
    <property type="entry name" value="Lipid-A_deacylase-rel"/>
</dbReference>
<gene>
    <name evidence="2" type="ORF">IC608_14190</name>
</gene>
<organism evidence="2 3">
    <name type="scientific">Devosia oryzisoli</name>
    <dbReference type="NCBI Taxonomy" id="2774138"/>
    <lineage>
        <taxon>Bacteria</taxon>
        <taxon>Pseudomonadati</taxon>
        <taxon>Pseudomonadota</taxon>
        <taxon>Alphaproteobacteria</taxon>
        <taxon>Hyphomicrobiales</taxon>
        <taxon>Devosiaceae</taxon>
        <taxon>Devosia</taxon>
    </lineage>
</organism>
<protein>
    <submittedName>
        <fullName evidence="2">Acyloxyacyl hydrolase</fullName>
    </submittedName>
</protein>
<feature type="chain" id="PRO_5037128358" evidence="1">
    <location>
        <begin position="24"/>
        <end position="177"/>
    </location>
</feature>
<evidence type="ECO:0000313" key="3">
    <source>
        <dbReference type="Proteomes" id="UP000654108"/>
    </source>
</evidence>
<dbReference type="AlphaFoldDB" id="A0A927FUN0"/>
<reference evidence="2" key="1">
    <citation type="submission" date="2020-09" db="EMBL/GenBank/DDBJ databases">
        <title>Genome seq and assembly of Devosia sp.</title>
        <authorList>
            <person name="Chhetri G."/>
        </authorList>
    </citation>
    <scope>NUCLEOTIDE SEQUENCE</scope>
    <source>
        <strain evidence="2">PTR5</strain>
    </source>
</reference>
<dbReference type="Pfam" id="PF09411">
    <property type="entry name" value="PagL"/>
    <property type="match status" value="1"/>
</dbReference>
<dbReference type="GO" id="GO:0016787">
    <property type="term" value="F:hydrolase activity"/>
    <property type="evidence" value="ECO:0007669"/>
    <property type="project" value="UniProtKB-KW"/>
</dbReference>
<proteinExistence type="predicted"/>
<evidence type="ECO:0000313" key="2">
    <source>
        <dbReference type="EMBL" id="MBD8066620.1"/>
    </source>
</evidence>
<dbReference type="Proteomes" id="UP000654108">
    <property type="component" value="Unassembled WGS sequence"/>
</dbReference>
<keyword evidence="1" id="KW-0732">Signal</keyword>
<dbReference type="RefSeq" id="WP_191776767.1">
    <property type="nucleotide sequence ID" value="NZ_JACYFU010000003.1"/>
</dbReference>
<evidence type="ECO:0000256" key="1">
    <source>
        <dbReference type="SAM" id="SignalP"/>
    </source>
</evidence>
<accession>A0A927FUN0</accession>
<keyword evidence="2" id="KW-0378">Hydrolase</keyword>
<keyword evidence="3" id="KW-1185">Reference proteome</keyword>
<comment type="caution">
    <text evidence="2">The sequence shown here is derived from an EMBL/GenBank/DDBJ whole genome shotgun (WGS) entry which is preliminary data.</text>
</comment>
<dbReference type="EMBL" id="JACYFU010000003">
    <property type="protein sequence ID" value="MBD8066620.1"/>
    <property type="molecule type" value="Genomic_DNA"/>
</dbReference>
<sequence length="177" mass="18192">MTVGRRLAALLVASAALVSGAMAQGTLLLEARGGVAAHDVGGGVSLFDPTRVQDINAEMLFTIPNLSAWVPLGELRPHLGATFNIAGHESFGYAGLSWTVRAPVVPVFLEAGLGAAVHNSKARFGCGVLAEAQASLGIDVLPNTALMGTVQHVTDFGFCGTASRPLTTAGLRLGVRF</sequence>
<feature type="signal peptide" evidence="1">
    <location>
        <begin position="1"/>
        <end position="23"/>
    </location>
</feature>